<protein>
    <recommendedName>
        <fullName evidence="4">HTH marR-type domain-containing protein</fullName>
    </recommendedName>
</protein>
<dbReference type="InterPro" id="IPR000835">
    <property type="entry name" value="HTH_MarR-typ"/>
</dbReference>
<sequence length="144" mass="16540">MVPFMANPRPSLTLTLLQAREAAMAFFRPALNKHELTEQQWRVIRILRELGELESHQLALQACILKPSMTGVLTRLERDGLVRRQKSSQDQRRVFVGLTERGQQCFVSMSAGMESNYQKIEEQFGAEKMEQLLGLLNELKNIKP</sequence>
<dbReference type="NCBIfam" id="TIGR02337">
    <property type="entry name" value="HpaR"/>
    <property type="match status" value="1"/>
</dbReference>
<gene>
    <name evidence="5" type="ORF">ALQ29_03669</name>
</gene>
<accession>A0A3M4B8H3</accession>
<dbReference type="InterPro" id="IPR012712">
    <property type="entry name" value="HpaR/FarR"/>
</dbReference>
<dbReference type="AlphaFoldDB" id="A0A3M4B8H3"/>
<evidence type="ECO:0000256" key="1">
    <source>
        <dbReference type="ARBA" id="ARBA00023015"/>
    </source>
</evidence>
<organism evidence="5 6">
    <name type="scientific">Pseudomonas marginalis pv. marginalis</name>
    <dbReference type="NCBI Taxonomy" id="97473"/>
    <lineage>
        <taxon>Bacteria</taxon>
        <taxon>Pseudomonadati</taxon>
        <taxon>Pseudomonadota</taxon>
        <taxon>Gammaproteobacteria</taxon>
        <taxon>Pseudomonadales</taxon>
        <taxon>Pseudomonadaceae</taxon>
        <taxon>Pseudomonas</taxon>
    </lineage>
</organism>
<dbReference type="PRINTS" id="PR00598">
    <property type="entry name" value="HTHMARR"/>
</dbReference>
<dbReference type="SUPFAM" id="SSF46785">
    <property type="entry name" value="Winged helix' DNA-binding domain"/>
    <property type="match status" value="1"/>
</dbReference>
<dbReference type="GO" id="GO:0045892">
    <property type="term" value="P:negative regulation of DNA-templated transcription"/>
    <property type="evidence" value="ECO:0007669"/>
    <property type="project" value="InterPro"/>
</dbReference>
<dbReference type="GO" id="GO:0003677">
    <property type="term" value="F:DNA binding"/>
    <property type="evidence" value="ECO:0007669"/>
    <property type="project" value="UniProtKB-KW"/>
</dbReference>
<proteinExistence type="predicted"/>
<evidence type="ECO:0000259" key="4">
    <source>
        <dbReference type="PROSITE" id="PS50995"/>
    </source>
</evidence>
<evidence type="ECO:0000313" key="6">
    <source>
        <dbReference type="Proteomes" id="UP000276587"/>
    </source>
</evidence>
<comment type="caution">
    <text evidence="5">The sequence shown here is derived from an EMBL/GenBank/DDBJ whole genome shotgun (WGS) entry which is preliminary data.</text>
</comment>
<evidence type="ECO:0000256" key="2">
    <source>
        <dbReference type="ARBA" id="ARBA00023125"/>
    </source>
</evidence>
<dbReference type="InterPro" id="IPR036390">
    <property type="entry name" value="WH_DNA-bd_sf"/>
</dbReference>
<dbReference type="InterPro" id="IPR023187">
    <property type="entry name" value="Tscrpt_reg_MarR-type_CS"/>
</dbReference>
<dbReference type="InterPro" id="IPR039422">
    <property type="entry name" value="MarR/SlyA-like"/>
</dbReference>
<dbReference type="EMBL" id="RBQF01000011">
    <property type="protein sequence ID" value="RMP15453.1"/>
    <property type="molecule type" value="Genomic_DNA"/>
</dbReference>
<dbReference type="GO" id="GO:0006950">
    <property type="term" value="P:response to stress"/>
    <property type="evidence" value="ECO:0007669"/>
    <property type="project" value="TreeGrafter"/>
</dbReference>
<reference evidence="5 6" key="1">
    <citation type="submission" date="2018-08" db="EMBL/GenBank/DDBJ databases">
        <title>Recombination of ecologically and evolutionarily significant loci maintains genetic cohesion in the Pseudomonas syringae species complex.</title>
        <authorList>
            <person name="Dillon M."/>
            <person name="Thakur S."/>
            <person name="Almeida R.N.D."/>
            <person name="Weir B.S."/>
            <person name="Guttman D.S."/>
        </authorList>
    </citation>
    <scope>NUCLEOTIDE SEQUENCE [LARGE SCALE GENOMIC DNA]</scope>
    <source>
        <strain evidence="5 6">ICMP 3555</strain>
    </source>
</reference>
<dbReference type="PROSITE" id="PS50995">
    <property type="entry name" value="HTH_MARR_2"/>
    <property type="match status" value="1"/>
</dbReference>
<keyword evidence="2" id="KW-0238">DNA-binding</keyword>
<name>A0A3M4B8H3_PSEMA</name>
<dbReference type="Proteomes" id="UP000276587">
    <property type="component" value="Unassembled WGS sequence"/>
</dbReference>
<dbReference type="PANTHER" id="PTHR33164">
    <property type="entry name" value="TRANSCRIPTIONAL REGULATOR, MARR FAMILY"/>
    <property type="match status" value="1"/>
</dbReference>
<dbReference type="GO" id="GO:0003700">
    <property type="term" value="F:DNA-binding transcription factor activity"/>
    <property type="evidence" value="ECO:0007669"/>
    <property type="project" value="InterPro"/>
</dbReference>
<feature type="domain" description="HTH marR-type" evidence="4">
    <location>
        <begin position="9"/>
        <end position="141"/>
    </location>
</feature>
<keyword evidence="6" id="KW-1185">Reference proteome</keyword>
<keyword evidence="1" id="KW-0805">Transcription regulation</keyword>
<evidence type="ECO:0000313" key="5">
    <source>
        <dbReference type="EMBL" id="RMP15453.1"/>
    </source>
</evidence>
<keyword evidence="3" id="KW-0804">Transcription</keyword>
<evidence type="ECO:0000256" key="3">
    <source>
        <dbReference type="ARBA" id="ARBA00023163"/>
    </source>
</evidence>
<dbReference type="PROSITE" id="PS01117">
    <property type="entry name" value="HTH_MARR_1"/>
    <property type="match status" value="1"/>
</dbReference>
<dbReference type="SMART" id="SM00347">
    <property type="entry name" value="HTH_MARR"/>
    <property type="match status" value="1"/>
</dbReference>
<dbReference type="InterPro" id="IPR036388">
    <property type="entry name" value="WH-like_DNA-bd_sf"/>
</dbReference>
<dbReference type="Gene3D" id="1.10.10.10">
    <property type="entry name" value="Winged helix-like DNA-binding domain superfamily/Winged helix DNA-binding domain"/>
    <property type="match status" value="1"/>
</dbReference>
<dbReference type="Pfam" id="PF01047">
    <property type="entry name" value="MarR"/>
    <property type="match status" value="1"/>
</dbReference>
<dbReference type="PANTHER" id="PTHR33164:SF13">
    <property type="entry name" value="4-HYDROXYPHENYLACETATE CATABOLISM PROTEIN"/>
    <property type="match status" value="1"/>
</dbReference>